<comment type="caution">
    <text evidence="1">The sequence shown here is derived from an EMBL/GenBank/DDBJ whole genome shotgun (WGS) entry which is preliminary data.</text>
</comment>
<dbReference type="EMBL" id="CAJHIA010000032">
    <property type="protein sequence ID" value="CAD6448562.1"/>
    <property type="molecule type" value="Genomic_DNA"/>
</dbReference>
<name>A0A8H2ZS37_9HELO</name>
<accession>A0A8H2ZS37</accession>
<gene>
    <name evidence="1" type="ORF">SCLTRI_LOCUS8354</name>
</gene>
<dbReference type="Proteomes" id="UP000624404">
    <property type="component" value="Unassembled WGS sequence"/>
</dbReference>
<evidence type="ECO:0000313" key="1">
    <source>
        <dbReference type="EMBL" id="CAD6448562.1"/>
    </source>
</evidence>
<organism evidence="1 2">
    <name type="scientific">Sclerotinia trifoliorum</name>
    <dbReference type="NCBI Taxonomy" id="28548"/>
    <lineage>
        <taxon>Eukaryota</taxon>
        <taxon>Fungi</taxon>
        <taxon>Dikarya</taxon>
        <taxon>Ascomycota</taxon>
        <taxon>Pezizomycotina</taxon>
        <taxon>Leotiomycetes</taxon>
        <taxon>Helotiales</taxon>
        <taxon>Sclerotiniaceae</taxon>
        <taxon>Sclerotinia</taxon>
    </lineage>
</organism>
<keyword evidence="2" id="KW-1185">Reference proteome</keyword>
<proteinExistence type="predicted"/>
<evidence type="ECO:0000313" key="2">
    <source>
        <dbReference type="Proteomes" id="UP000624404"/>
    </source>
</evidence>
<dbReference type="AlphaFoldDB" id="A0A8H2ZS37"/>
<sequence>MGRYYMSSIGSLYSMAWEKKESGSETSDIIDIYSMIGLI</sequence>
<reference evidence="1" key="1">
    <citation type="submission" date="2020-10" db="EMBL/GenBank/DDBJ databases">
        <authorList>
            <person name="Kusch S."/>
        </authorList>
    </citation>
    <scope>NUCLEOTIDE SEQUENCE</scope>
    <source>
        <strain evidence="1">SwB9</strain>
    </source>
</reference>
<protein>
    <submittedName>
        <fullName evidence="1">55210cca-c9b7-479d-8411-c695ce4438b5</fullName>
    </submittedName>
</protein>